<dbReference type="PANTHER" id="PTHR43394:SF1">
    <property type="entry name" value="ATP-BINDING CASSETTE SUB-FAMILY B MEMBER 10, MITOCHONDRIAL"/>
    <property type="match status" value="1"/>
</dbReference>
<dbReference type="Pfam" id="PF00005">
    <property type="entry name" value="ABC_tran"/>
    <property type="match status" value="1"/>
</dbReference>
<dbReference type="PANTHER" id="PTHR43394">
    <property type="entry name" value="ATP-DEPENDENT PERMEASE MDL1, MITOCHONDRIAL"/>
    <property type="match status" value="1"/>
</dbReference>
<dbReference type="InterPro" id="IPR003593">
    <property type="entry name" value="AAA+_ATPase"/>
</dbReference>
<keyword evidence="5" id="KW-1185">Reference proteome</keyword>
<dbReference type="GO" id="GO:0016887">
    <property type="term" value="F:ATP hydrolysis activity"/>
    <property type="evidence" value="ECO:0007669"/>
    <property type="project" value="InterPro"/>
</dbReference>
<evidence type="ECO:0000313" key="4">
    <source>
        <dbReference type="EMBL" id="GLB34638.1"/>
    </source>
</evidence>
<dbReference type="Gene3D" id="3.40.50.300">
    <property type="entry name" value="P-loop containing nucleotide triphosphate hydrolases"/>
    <property type="match status" value="1"/>
</dbReference>
<feature type="domain" description="ABC transporter" evidence="3">
    <location>
        <begin position="199"/>
        <end position="468"/>
    </location>
</feature>
<dbReference type="PROSITE" id="PS50893">
    <property type="entry name" value="ABC_TRANSPORTER_2"/>
    <property type="match status" value="1"/>
</dbReference>
<dbReference type="SUPFAM" id="SSF52540">
    <property type="entry name" value="P-loop containing nucleoside triphosphate hydrolases"/>
    <property type="match status" value="1"/>
</dbReference>
<keyword evidence="2" id="KW-0067">ATP-binding</keyword>
<dbReference type="SMART" id="SM00382">
    <property type="entry name" value="AAA"/>
    <property type="match status" value="1"/>
</dbReference>
<keyword evidence="1" id="KW-0547">Nucleotide-binding</keyword>
<dbReference type="AlphaFoldDB" id="A0A9P3PFT2"/>
<dbReference type="GO" id="GO:0015421">
    <property type="term" value="F:ABC-type oligopeptide transporter activity"/>
    <property type="evidence" value="ECO:0007669"/>
    <property type="project" value="TreeGrafter"/>
</dbReference>
<proteinExistence type="predicted"/>
<evidence type="ECO:0000256" key="2">
    <source>
        <dbReference type="ARBA" id="ARBA00022840"/>
    </source>
</evidence>
<dbReference type="InterPro" id="IPR003439">
    <property type="entry name" value="ABC_transporter-like_ATP-bd"/>
</dbReference>
<dbReference type="OrthoDB" id="6500128at2759"/>
<evidence type="ECO:0000256" key="1">
    <source>
        <dbReference type="ARBA" id="ARBA00022741"/>
    </source>
</evidence>
<protein>
    <submittedName>
        <fullName evidence="4">ABC transporter</fullName>
    </submittedName>
</protein>
<organism evidence="4 5">
    <name type="scientific">Lyophyllum shimeji</name>
    <name type="common">Hon-shimeji</name>
    <name type="synonym">Tricholoma shimeji</name>
    <dbReference type="NCBI Taxonomy" id="47721"/>
    <lineage>
        <taxon>Eukaryota</taxon>
        <taxon>Fungi</taxon>
        <taxon>Dikarya</taxon>
        <taxon>Basidiomycota</taxon>
        <taxon>Agaricomycotina</taxon>
        <taxon>Agaricomycetes</taxon>
        <taxon>Agaricomycetidae</taxon>
        <taxon>Agaricales</taxon>
        <taxon>Tricholomatineae</taxon>
        <taxon>Lyophyllaceae</taxon>
        <taxon>Lyophyllum</taxon>
    </lineage>
</organism>
<dbReference type="InterPro" id="IPR039421">
    <property type="entry name" value="Type_1_exporter"/>
</dbReference>
<reference evidence="4" key="1">
    <citation type="submission" date="2022-07" db="EMBL/GenBank/DDBJ databases">
        <title>The genome of Lyophyllum shimeji provides insight into the initial evolution of ectomycorrhizal fungal genome.</title>
        <authorList>
            <person name="Kobayashi Y."/>
            <person name="Shibata T."/>
            <person name="Hirakawa H."/>
            <person name="Shigenobu S."/>
            <person name="Nishiyama T."/>
            <person name="Yamada A."/>
            <person name="Hasebe M."/>
            <person name="Kawaguchi M."/>
        </authorList>
    </citation>
    <scope>NUCLEOTIDE SEQUENCE</scope>
    <source>
        <strain evidence="4">AT787</strain>
    </source>
</reference>
<gene>
    <name evidence="4" type="ORF">LshimejAT787_0202030</name>
</gene>
<sequence length="478" mass="52557">MIVHASRSSGGPIFAFLCTAKPLLRVFFNDNVWSKTFVVNTNNKHYQRMESLAALTADNYRQDFVTGNLGGHILQEYEKAREQLGDTCTDEFWDQWDRKPSPALDILSSMAGDLPMIYCAMNAVINPRKFSIASVAVLQQSSSTLRYSFQSIIYNAKTFQRNVGKLTKLYAVSEQKAKLQDGDLAYPAAETENKEGMAFELRNVTFVYPGSKNEATALKGVSLTIKPGQLVVIVGANGSGKSTIIKLLTRLYDPTSGTILVDNIPVQQFRSSDLRQTMATFSQDHKLYPLSLYENIALGNPALVSDAALVAKASEHGGASEFIAKLADGLDTILEPKNNAYSFNVPNDPEHPLRKQLEKLSKKIDISGGEKQRVVASRTFMQLHSGKVKFVAVDEPSSALDAEGELQLFERLIAGRAGKTMIFVTHRFGHLTKHADLIICMKDGTIAESGSHDDLLRSGGEYAKLYQIQADAFSPGSL</sequence>
<evidence type="ECO:0000259" key="3">
    <source>
        <dbReference type="PROSITE" id="PS50893"/>
    </source>
</evidence>
<accession>A0A9P3PFT2</accession>
<dbReference type="GO" id="GO:0005524">
    <property type="term" value="F:ATP binding"/>
    <property type="evidence" value="ECO:0007669"/>
    <property type="project" value="UniProtKB-KW"/>
</dbReference>
<dbReference type="EMBL" id="BRPK01000002">
    <property type="protein sequence ID" value="GLB34638.1"/>
    <property type="molecule type" value="Genomic_DNA"/>
</dbReference>
<evidence type="ECO:0000313" key="5">
    <source>
        <dbReference type="Proteomes" id="UP001063166"/>
    </source>
</evidence>
<comment type="caution">
    <text evidence="4">The sequence shown here is derived from an EMBL/GenBank/DDBJ whole genome shotgun (WGS) entry which is preliminary data.</text>
</comment>
<name>A0A9P3PFT2_LYOSH</name>
<dbReference type="InterPro" id="IPR027417">
    <property type="entry name" value="P-loop_NTPase"/>
</dbReference>
<dbReference type="Proteomes" id="UP001063166">
    <property type="component" value="Unassembled WGS sequence"/>
</dbReference>